<dbReference type="InterPro" id="IPR013954">
    <property type="entry name" value="PNK3P"/>
</dbReference>
<organism evidence="2 3">
    <name type="scientific">Pseudovirgaria hyperparasitica</name>
    <dbReference type="NCBI Taxonomy" id="470096"/>
    <lineage>
        <taxon>Eukaryota</taxon>
        <taxon>Fungi</taxon>
        <taxon>Dikarya</taxon>
        <taxon>Ascomycota</taxon>
        <taxon>Pezizomycotina</taxon>
        <taxon>Dothideomycetes</taxon>
        <taxon>Dothideomycetes incertae sedis</taxon>
        <taxon>Acrospermales</taxon>
        <taxon>Acrospermaceae</taxon>
        <taxon>Pseudovirgaria</taxon>
    </lineage>
</organism>
<dbReference type="PANTHER" id="PTHR12083">
    <property type="entry name" value="BIFUNCTIONAL POLYNUCLEOTIDE PHOSPHATASE/KINASE"/>
    <property type="match status" value="1"/>
</dbReference>
<dbReference type="GO" id="GO:0003690">
    <property type="term" value="F:double-stranded DNA binding"/>
    <property type="evidence" value="ECO:0007669"/>
    <property type="project" value="TreeGrafter"/>
</dbReference>
<dbReference type="InterPro" id="IPR027417">
    <property type="entry name" value="P-loop_NTPase"/>
</dbReference>
<evidence type="ECO:0000256" key="1">
    <source>
        <dbReference type="SAM" id="MobiDB-lite"/>
    </source>
</evidence>
<proteinExistence type="predicted"/>
<dbReference type="EMBL" id="ML996569">
    <property type="protein sequence ID" value="KAF2759782.1"/>
    <property type="molecule type" value="Genomic_DNA"/>
</dbReference>
<dbReference type="SUPFAM" id="SSF56784">
    <property type="entry name" value="HAD-like"/>
    <property type="match status" value="1"/>
</dbReference>
<dbReference type="Gene3D" id="3.40.50.1000">
    <property type="entry name" value="HAD superfamily/HAD-like"/>
    <property type="match status" value="1"/>
</dbReference>
<dbReference type="NCBIfam" id="TIGR01662">
    <property type="entry name" value="HAD-SF-IIIA"/>
    <property type="match status" value="1"/>
</dbReference>
<dbReference type="Pfam" id="PF08645">
    <property type="entry name" value="PNK3P"/>
    <property type="match status" value="1"/>
</dbReference>
<dbReference type="Pfam" id="PF13671">
    <property type="entry name" value="AAA_33"/>
    <property type="match status" value="1"/>
</dbReference>
<dbReference type="InterPro" id="IPR006551">
    <property type="entry name" value="Polynucleotide_phosphatase"/>
</dbReference>
<dbReference type="Gene3D" id="3.40.50.300">
    <property type="entry name" value="P-loop containing nucleotide triphosphate hydrolases"/>
    <property type="match status" value="1"/>
</dbReference>
<protein>
    <submittedName>
        <fullName evidence="2">PNK3P-domain-containing protein</fullName>
    </submittedName>
</protein>
<sequence>MYIIKDSLDCSYEQIYSPQETHLIDAWLRHPLECNVKVTRDFASNAKRDSRSSSRPPILLADLNFDFFRYAQYNMSPSRSLKRTDTEDGSVSPPPTKRKQPVASGTTQKAVKSFFTPASQKQPEQMTWKVWNDTLLAGEFAPSASQEQARTEDSRSRKIAAFDFDSTLIVPSSGNKFSKGATDWKWWAPTVPTVLKELHDQGYLVAVVSNQAGITMNAKSPKLEMKRLNDFKQKVAAVFSHLDMPICIYAATEKDQFRKPRTGMWTRLLQDHNLEKPDAVDLEGSIFVGDAAGRGSEKGNKDHSCSDRDFAANVGIKFYSPEEYFSKEDARPFVRNFDPANYLAMSIQTGSSIDNPSSIFVKSNPLDIVLFSGSPAAGKSTYYWRHLKPLGYERVNQDILKTRDRCLKVADDLLRENKSVAVDNTNADPEVRAYWVELARKHKVPIRCVLFTADPRLCEHNDVVRSLGEISYPECAPEARDELSSMNPEKRTSLPKSAFYSFTKRYREPTLKEGFQDITKVDFNFEGTPSQRAVWSKYWVS</sequence>
<dbReference type="InterPro" id="IPR006549">
    <property type="entry name" value="HAD-SF_hydro_IIIA"/>
</dbReference>
<evidence type="ECO:0000313" key="2">
    <source>
        <dbReference type="EMBL" id="KAF2759782.1"/>
    </source>
</evidence>
<dbReference type="GeneID" id="54481728"/>
<dbReference type="SUPFAM" id="SSF52540">
    <property type="entry name" value="P-loop containing nucleoside triphosphate hydrolases"/>
    <property type="match status" value="1"/>
</dbReference>
<dbReference type="GO" id="GO:0006281">
    <property type="term" value="P:DNA repair"/>
    <property type="evidence" value="ECO:0007669"/>
    <property type="project" value="TreeGrafter"/>
</dbReference>
<keyword evidence="3" id="KW-1185">Reference proteome</keyword>
<accession>A0A6A6WA97</accession>
<dbReference type="InterPro" id="IPR036412">
    <property type="entry name" value="HAD-like_sf"/>
</dbReference>
<dbReference type="AlphaFoldDB" id="A0A6A6WA97"/>
<dbReference type="RefSeq" id="XP_033602233.1">
    <property type="nucleotide sequence ID" value="XM_033740674.1"/>
</dbReference>
<dbReference type="PANTHER" id="PTHR12083:SF9">
    <property type="entry name" value="BIFUNCTIONAL POLYNUCLEOTIDE PHOSPHATASE_KINASE"/>
    <property type="match status" value="1"/>
</dbReference>
<dbReference type="NCBIfam" id="TIGR01664">
    <property type="entry name" value="DNA-3'-Pase"/>
    <property type="match status" value="1"/>
</dbReference>
<dbReference type="InterPro" id="IPR023214">
    <property type="entry name" value="HAD_sf"/>
</dbReference>
<name>A0A6A6WA97_9PEZI</name>
<evidence type="ECO:0000313" key="3">
    <source>
        <dbReference type="Proteomes" id="UP000799437"/>
    </source>
</evidence>
<feature type="region of interest" description="Disordered" evidence="1">
    <location>
        <begin position="79"/>
        <end position="108"/>
    </location>
</feature>
<dbReference type="GO" id="GO:0046403">
    <property type="term" value="F:polynucleotide 3'-phosphatase activity"/>
    <property type="evidence" value="ECO:0007669"/>
    <property type="project" value="TreeGrafter"/>
</dbReference>
<dbReference type="Proteomes" id="UP000799437">
    <property type="component" value="Unassembled WGS sequence"/>
</dbReference>
<gene>
    <name evidence="2" type="ORF">EJ05DRAFT_309181</name>
</gene>
<dbReference type="GO" id="GO:0046404">
    <property type="term" value="F:ATP-dependent polydeoxyribonucleotide 5'-hydroxyl-kinase activity"/>
    <property type="evidence" value="ECO:0007669"/>
    <property type="project" value="TreeGrafter"/>
</dbReference>
<dbReference type="OrthoDB" id="19045at2759"/>
<reference evidence="2" key="1">
    <citation type="journal article" date="2020" name="Stud. Mycol.">
        <title>101 Dothideomycetes genomes: a test case for predicting lifestyles and emergence of pathogens.</title>
        <authorList>
            <person name="Haridas S."/>
            <person name="Albert R."/>
            <person name="Binder M."/>
            <person name="Bloem J."/>
            <person name="Labutti K."/>
            <person name="Salamov A."/>
            <person name="Andreopoulos B."/>
            <person name="Baker S."/>
            <person name="Barry K."/>
            <person name="Bills G."/>
            <person name="Bluhm B."/>
            <person name="Cannon C."/>
            <person name="Castanera R."/>
            <person name="Culley D."/>
            <person name="Daum C."/>
            <person name="Ezra D."/>
            <person name="Gonzalez J."/>
            <person name="Henrissat B."/>
            <person name="Kuo A."/>
            <person name="Liang C."/>
            <person name="Lipzen A."/>
            <person name="Lutzoni F."/>
            <person name="Magnuson J."/>
            <person name="Mondo S."/>
            <person name="Nolan M."/>
            <person name="Ohm R."/>
            <person name="Pangilinan J."/>
            <person name="Park H.-J."/>
            <person name="Ramirez L."/>
            <person name="Alfaro M."/>
            <person name="Sun H."/>
            <person name="Tritt A."/>
            <person name="Yoshinaga Y."/>
            <person name="Zwiers L.-H."/>
            <person name="Turgeon B."/>
            <person name="Goodwin S."/>
            <person name="Spatafora J."/>
            <person name="Crous P."/>
            <person name="Grigoriev I."/>
        </authorList>
    </citation>
    <scope>NUCLEOTIDE SEQUENCE</scope>
    <source>
        <strain evidence="2">CBS 121739</strain>
    </source>
</reference>